<evidence type="ECO:0000313" key="13">
    <source>
        <dbReference type="Proteomes" id="UP000503320"/>
    </source>
</evidence>
<dbReference type="SUPFAM" id="SSF52418">
    <property type="entry name" value="Nucleoside phosphorylase/phosphoribosyltransferase catalytic domain"/>
    <property type="match status" value="1"/>
</dbReference>
<comment type="subunit">
    <text evidence="9">Homodimer.</text>
</comment>
<reference evidence="12 13" key="1">
    <citation type="submission" date="2019-03" db="EMBL/GenBank/DDBJ databases">
        <title>Complete Genome Sequence of Allofrancisella frigidaquae Strain SYSU 10HL1970 Isolated from Water-Cooling Systems in China.</title>
        <authorList>
            <person name="Ohrman C."/>
            <person name="Uneklint I."/>
            <person name="Sjodin A."/>
        </authorList>
    </citation>
    <scope>NUCLEOTIDE SEQUENCE [LARGE SCALE GENOMIC DNA]</scope>
    <source>
        <strain evidence="12 13">SYSU 10HL1970</strain>
    </source>
</reference>
<feature type="binding site" evidence="9">
    <location>
        <begin position="92"/>
        <end position="95"/>
    </location>
    <ligand>
        <name>5-phospho-alpha-D-ribose 1-diphosphate</name>
        <dbReference type="ChEBI" id="CHEBI:58017"/>
    </ligand>
</feature>
<evidence type="ECO:0000256" key="5">
    <source>
        <dbReference type="ARBA" id="ARBA00022822"/>
    </source>
</evidence>
<name>A0A6M3HVI5_9GAMM</name>
<comment type="catalytic activity">
    <reaction evidence="7 9">
        <text>N-(5-phospho-beta-D-ribosyl)anthranilate + diphosphate = 5-phospho-alpha-D-ribose 1-diphosphate + anthranilate</text>
        <dbReference type="Rhea" id="RHEA:11768"/>
        <dbReference type="ChEBI" id="CHEBI:16567"/>
        <dbReference type="ChEBI" id="CHEBI:18277"/>
        <dbReference type="ChEBI" id="CHEBI:33019"/>
        <dbReference type="ChEBI" id="CHEBI:58017"/>
        <dbReference type="EC" id="2.4.2.18"/>
    </reaction>
</comment>
<keyword evidence="3 9" id="KW-0328">Glycosyltransferase</keyword>
<evidence type="ECO:0000256" key="4">
    <source>
        <dbReference type="ARBA" id="ARBA00022679"/>
    </source>
</evidence>
<dbReference type="EC" id="2.4.2.18" evidence="9"/>
<accession>A0A6M3HVI5</accession>
<dbReference type="Pfam" id="PF00591">
    <property type="entry name" value="Glycos_transf_3"/>
    <property type="match status" value="1"/>
</dbReference>
<evidence type="ECO:0000256" key="7">
    <source>
        <dbReference type="ARBA" id="ARBA00052328"/>
    </source>
</evidence>
<comment type="caution">
    <text evidence="9">Lacks conserved residue(s) required for the propagation of feature annotation.</text>
</comment>
<dbReference type="InterPro" id="IPR036320">
    <property type="entry name" value="Glycosyl_Trfase_fam3_N_dom_sf"/>
</dbReference>
<evidence type="ECO:0000256" key="1">
    <source>
        <dbReference type="ARBA" id="ARBA00004907"/>
    </source>
</evidence>
<feature type="binding site" evidence="9">
    <location>
        <position position="122"/>
    </location>
    <ligand>
        <name>5-phospho-alpha-D-ribose 1-diphosphate</name>
        <dbReference type="ChEBI" id="CHEBI:58017"/>
    </ligand>
</feature>
<evidence type="ECO:0000259" key="11">
    <source>
        <dbReference type="Pfam" id="PF02885"/>
    </source>
</evidence>
<feature type="binding site" evidence="9">
    <location>
        <position position="90"/>
    </location>
    <ligand>
        <name>5-phospho-alpha-D-ribose 1-diphosphate</name>
        <dbReference type="ChEBI" id="CHEBI:58017"/>
    </ligand>
</feature>
<keyword evidence="5 9" id="KW-0822">Tryptophan biosynthesis</keyword>
<comment type="cofactor">
    <cofactor evidence="9">
        <name>Mg(2+)</name>
        <dbReference type="ChEBI" id="CHEBI:18420"/>
    </cofactor>
    <text evidence="9">Binds 2 magnesium ions per monomer.</text>
</comment>
<keyword evidence="9" id="KW-0479">Metal-binding</keyword>
<dbReference type="AlphaFoldDB" id="A0A6M3HVI5"/>
<feature type="binding site" evidence="9">
    <location>
        <position position="226"/>
    </location>
    <ligand>
        <name>Mg(2+)</name>
        <dbReference type="ChEBI" id="CHEBI:18420"/>
        <label>2</label>
    </ligand>
</feature>
<feature type="binding site" evidence="9">
    <location>
        <position position="82"/>
    </location>
    <ligand>
        <name>5-phospho-alpha-D-ribose 1-diphosphate</name>
        <dbReference type="ChEBI" id="CHEBI:58017"/>
    </ligand>
</feature>
<comment type="function">
    <text evidence="9">Catalyzes the transfer of the phosphoribosyl group of 5-phosphorylribose-1-pyrophosphate (PRPP) to anthranilate to yield N-(5'-phosphoribosyl)-anthranilate (PRA).</text>
</comment>
<dbReference type="RefSeq" id="WP_172107207.1">
    <property type="nucleotide sequence ID" value="NZ_CP038017.1"/>
</dbReference>
<dbReference type="InterPro" id="IPR035902">
    <property type="entry name" value="Nuc_phospho_transferase"/>
</dbReference>
<dbReference type="Gene3D" id="1.20.970.10">
    <property type="entry name" value="Transferase, Pyrimidine Nucleoside Phosphorylase, Chain C"/>
    <property type="match status" value="1"/>
</dbReference>
<proteinExistence type="inferred from homology"/>
<feature type="binding site" evidence="9">
    <location>
        <position position="227"/>
    </location>
    <ligand>
        <name>Mg(2+)</name>
        <dbReference type="ChEBI" id="CHEBI:18420"/>
        <label>1</label>
    </ligand>
</feature>
<keyword evidence="6 9" id="KW-0057">Aromatic amino acid biosynthesis</keyword>
<keyword evidence="9" id="KW-0460">Magnesium</keyword>
<dbReference type="NCBIfam" id="TIGR01245">
    <property type="entry name" value="trpD"/>
    <property type="match status" value="1"/>
</dbReference>
<dbReference type="UniPathway" id="UPA00035">
    <property type="reaction ID" value="UER00041"/>
</dbReference>
<evidence type="ECO:0000256" key="9">
    <source>
        <dbReference type="HAMAP-Rule" id="MF_00211"/>
    </source>
</evidence>
<feature type="binding site" evidence="9">
    <location>
        <position position="227"/>
    </location>
    <ligand>
        <name>Mg(2+)</name>
        <dbReference type="ChEBI" id="CHEBI:18420"/>
        <label>2</label>
    </ligand>
</feature>
<dbReference type="GO" id="GO:0004048">
    <property type="term" value="F:anthranilate phosphoribosyltransferase activity"/>
    <property type="evidence" value="ECO:0007669"/>
    <property type="project" value="UniProtKB-UniRule"/>
</dbReference>
<dbReference type="PANTHER" id="PTHR43285:SF2">
    <property type="entry name" value="ANTHRANILATE PHOSPHORIBOSYLTRANSFERASE"/>
    <property type="match status" value="1"/>
</dbReference>
<dbReference type="Proteomes" id="UP000503320">
    <property type="component" value="Chromosome"/>
</dbReference>
<keyword evidence="4 9" id="KW-0808">Transferase</keyword>
<evidence type="ECO:0000256" key="3">
    <source>
        <dbReference type="ARBA" id="ARBA00022676"/>
    </source>
</evidence>
<comment type="pathway">
    <text evidence="1 9">Amino-acid biosynthesis; L-tryptophan biosynthesis; L-tryptophan from chorismate: step 2/5.</text>
</comment>
<feature type="domain" description="Glycosyl transferase family 3 N-terminal" evidence="11">
    <location>
        <begin position="9"/>
        <end position="67"/>
    </location>
</feature>
<dbReference type="SUPFAM" id="SSF47648">
    <property type="entry name" value="Nucleoside phosphorylase/phosphoribosyltransferase N-terminal domain"/>
    <property type="match status" value="1"/>
</dbReference>
<protein>
    <recommendedName>
        <fullName evidence="9">Anthranilate phosphoribosyltransferase</fullName>
        <ecNumber evidence="9">2.4.2.18</ecNumber>
    </recommendedName>
</protein>
<feature type="binding site" evidence="9">
    <location>
        <begin position="110"/>
        <end position="118"/>
    </location>
    <ligand>
        <name>5-phospho-alpha-D-ribose 1-diphosphate</name>
        <dbReference type="ChEBI" id="CHEBI:58017"/>
    </ligand>
</feature>
<dbReference type="InterPro" id="IPR017459">
    <property type="entry name" value="Glycosyl_Trfase_fam3_N_dom"/>
</dbReference>
<dbReference type="InterPro" id="IPR005940">
    <property type="entry name" value="Anthranilate_Pribosyl_Tfrase"/>
</dbReference>
<comment type="similarity">
    <text evidence="9">Belongs to the anthranilate phosphoribosyltransferase family.</text>
</comment>
<dbReference type="GO" id="GO:0000162">
    <property type="term" value="P:L-tryptophan biosynthetic process"/>
    <property type="evidence" value="ECO:0007669"/>
    <property type="project" value="UniProtKB-UniRule"/>
</dbReference>
<sequence length="347" mass="37861">MISLDNIKNKLYNLEDLTYEESYQLFDFFIKGEIPVALQTSILIALKLKKETPVEISAAANALVNNAKKFPEMDNNVVDIVGTGGDGFSTINISTTAAIVAATAGFKVAKHGGRSVSSKSGSFDLLETLGVDINLSPEKTKKSIEDNNLGFLFAPFYNDGFKYVKEARSILKTRTIFNILGPLINPARPKKALIGVYSKDLILPMAKTLSQMDTQKAIVVHGSGLDEVAIHDITYVAEVNKNGIKEYTLKPSDFGIDLFDIKELQGGSPAENAQIIKQILLGKGTQAQNSAVAVNVALMMKLFDKSNLVENTKNILALIRSGECYKKLEKVRNYGKNKLLSSMSLST</sequence>
<dbReference type="EMBL" id="CP038017">
    <property type="protein sequence ID" value="QIV95253.1"/>
    <property type="molecule type" value="Genomic_DNA"/>
</dbReference>
<feature type="binding site" evidence="9">
    <location>
        <position position="94"/>
    </location>
    <ligand>
        <name>Mg(2+)</name>
        <dbReference type="ChEBI" id="CHEBI:18420"/>
        <label>1</label>
    </ligand>
</feature>
<feature type="binding site" evidence="9">
    <location>
        <position position="168"/>
    </location>
    <ligand>
        <name>anthranilate</name>
        <dbReference type="ChEBI" id="CHEBI:16567"/>
        <label>2</label>
    </ligand>
</feature>
<dbReference type="Pfam" id="PF02885">
    <property type="entry name" value="Glycos_trans_3N"/>
    <property type="match status" value="1"/>
</dbReference>
<dbReference type="GO" id="GO:0000287">
    <property type="term" value="F:magnesium ion binding"/>
    <property type="evidence" value="ECO:0007669"/>
    <property type="project" value="UniProtKB-UniRule"/>
</dbReference>
<evidence type="ECO:0000256" key="8">
    <source>
        <dbReference type="ARBA" id="ARBA00061188"/>
    </source>
</evidence>
<dbReference type="KEGG" id="afri:E3E15_07785"/>
<comment type="similarity">
    <text evidence="8">In the C-terminal section; belongs to the anthranilate phosphoribosyltransferase family.</text>
</comment>
<dbReference type="InterPro" id="IPR000312">
    <property type="entry name" value="Glycosyl_Trfase_fam3"/>
</dbReference>
<keyword evidence="2 9" id="KW-0028">Amino-acid biosynthesis</keyword>
<dbReference type="GO" id="GO:0005829">
    <property type="term" value="C:cytosol"/>
    <property type="evidence" value="ECO:0007669"/>
    <property type="project" value="TreeGrafter"/>
</dbReference>
<gene>
    <name evidence="9 12" type="primary">trpD</name>
    <name evidence="12" type="ORF">E3E15_07785</name>
</gene>
<evidence type="ECO:0000256" key="2">
    <source>
        <dbReference type="ARBA" id="ARBA00022605"/>
    </source>
</evidence>
<dbReference type="PANTHER" id="PTHR43285">
    <property type="entry name" value="ANTHRANILATE PHOSPHORIBOSYLTRANSFERASE"/>
    <property type="match status" value="1"/>
</dbReference>
<dbReference type="FunFam" id="3.40.1030.10:FF:000002">
    <property type="entry name" value="Anthranilate phosphoribosyltransferase"/>
    <property type="match status" value="1"/>
</dbReference>
<evidence type="ECO:0000256" key="6">
    <source>
        <dbReference type="ARBA" id="ARBA00023141"/>
    </source>
</evidence>
<dbReference type="Gene3D" id="3.40.1030.10">
    <property type="entry name" value="Nucleoside phosphorylase/phosphoribosyltransferase catalytic domain"/>
    <property type="match status" value="1"/>
</dbReference>
<evidence type="ECO:0000259" key="10">
    <source>
        <dbReference type="Pfam" id="PF00591"/>
    </source>
</evidence>
<feature type="binding site" evidence="9">
    <location>
        <position position="82"/>
    </location>
    <ligand>
        <name>anthranilate</name>
        <dbReference type="ChEBI" id="CHEBI:16567"/>
        <label>1</label>
    </ligand>
</feature>
<evidence type="ECO:0000313" key="12">
    <source>
        <dbReference type="EMBL" id="QIV95253.1"/>
    </source>
</evidence>
<dbReference type="HAMAP" id="MF_00211">
    <property type="entry name" value="TrpD"/>
    <property type="match status" value="1"/>
</dbReference>
<organism evidence="12 13">
    <name type="scientific">Allofrancisella frigidaquae</name>
    <dbReference type="NCBI Taxonomy" id="1085644"/>
    <lineage>
        <taxon>Bacteria</taxon>
        <taxon>Pseudomonadati</taxon>
        <taxon>Pseudomonadota</taxon>
        <taxon>Gammaproteobacteria</taxon>
        <taxon>Thiotrichales</taxon>
        <taxon>Francisellaceae</taxon>
        <taxon>Allofrancisella</taxon>
    </lineage>
</organism>
<keyword evidence="13" id="KW-1185">Reference proteome</keyword>
<feature type="binding site" evidence="9">
    <location>
        <begin position="85"/>
        <end position="86"/>
    </location>
    <ligand>
        <name>5-phospho-alpha-D-ribose 1-diphosphate</name>
        <dbReference type="ChEBI" id="CHEBI:58017"/>
    </ligand>
</feature>
<feature type="domain" description="Glycosyl transferase family 3" evidence="10">
    <location>
        <begin position="75"/>
        <end position="324"/>
    </location>
</feature>